<dbReference type="CDD" id="cd07043">
    <property type="entry name" value="STAS_anti-anti-sigma_factors"/>
    <property type="match status" value="1"/>
</dbReference>
<protein>
    <submittedName>
        <fullName evidence="2">STAS domain-containing protein</fullName>
    </submittedName>
</protein>
<dbReference type="RefSeq" id="WP_258568232.1">
    <property type="nucleotide sequence ID" value="NZ_CP092900.1"/>
</dbReference>
<name>A0ABY5DJE9_9GAMM</name>
<dbReference type="EMBL" id="CP092900">
    <property type="protein sequence ID" value="UTC24449.1"/>
    <property type="molecule type" value="Genomic_DNA"/>
</dbReference>
<reference evidence="2 3" key="1">
    <citation type="journal article" date="2022" name="Nat. Microbiol.">
        <title>The microbiome of a bacterivorous marine choanoflagellate contains a resource-demanding obligate bacterial associate.</title>
        <authorList>
            <person name="Needham D.M."/>
            <person name="Poirier C."/>
            <person name="Bachy C."/>
            <person name="George E.E."/>
            <person name="Wilken S."/>
            <person name="Yung C.C.M."/>
            <person name="Limardo A.J."/>
            <person name="Morando M."/>
            <person name="Sudek L."/>
            <person name="Malmstrom R.R."/>
            <person name="Keeling P.J."/>
            <person name="Santoro A.E."/>
            <person name="Worden A.Z."/>
        </authorList>
    </citation>
    <scope>NUCLEOTIDE SEQUENCE [LARGE SCALE GENOMIC DNA]</scope>
    <source>
        <strain evidence="2 3">Comchoano-1</strain>
    </source>
</reference>
<dbReference type="Gene3D" id="3.30.750.24">
    <property type="entry name" value="STAS domain"/>
    <property type="match status" value="1"/>
</dbReference>
<accession>A0ABY5DJE9</accession>
<proteinExistence type="predicted"/>
<dbReference type="InterPro" id="IPR002645">
    <property type="entry name" value="STAS_dom"/>
</dbReference>
<dbReference type="Pfam" id="PF13466">
    <property type="entry name" value="STAS_2"/>
    <property type="match status" value="1"/>
</dbReference>
<dbReference type="InterPro" id="IPR058548">
    <property type="entry name" value="MlaB-like_STAS"/>
</dbReference>
<dbReference type="PROSITE" id="PS50801">
    <property type="entry name" value="STAS"/>
    <property type="match status" value="1"/>
</dbReference>
<organism evidence="2 3">
    <name type="scientific">Candidatus Comchoanobacter bicostacola</name>
    <dbReference type="NCBI Taxonomy" id="2919598"/>
    <lineage>
        <taxon>Bacteria</taxon>
        <taxon>Pseudomonadati</taxon>
        <taxon>Pseudomonadota</taxon>
        <taxon>Gammaproteobacteria</taxon>
        <taxon>Candidatus Comchoanobacterales</taxon>
        <taxon>Candidatus Comchoanobacteraceae</taxon>
        <taxon>Candidatus Comchoanobacter</taxon>
    </lineage>
</organism>
<evidence type="ECO:0000313" key="2">
    <source>
        <dbReference type="EMBL" id="UTC24449.1"/>
    </source>
</evidence>
<dbReference type="InterPro" id="IPR036513">
    <property type="entry name" value="STAS_dom_sf"/>
</dbReference>
<evidence type="ECO:0000313" key="3">
    <source>
        <dbReference type="Proteomes" id="UP001055955"/>
    </source>
</evidence>
<keyword evidence="3" id="KW-1185">Reference proteome</keyword>
<sequence length="89" mass="9876">MIELSVLNDDLIVKNVRNTFIEGLSVLKHAKGSSKKVVIDCTQVKKIDSTGLAVLCAWWQYASGDGISCHFECNDLVQEVIDQNKIELP</sequence>
<dbReference type="SUPFAM" id="SSF52091">
    <property type="entry name" value="SpoIIaa-like"/>
    <property type="match status" value="1"/>
</dbReference>
<evidence type="ECO:0000259" key="1">
    <source>
        <dbReference type="PROSITE" id="PS50801"/>
    </source>
</evidence>
<gene>
    <name evidence="2" type="ORF">MMH89_04350</name>
</gene>
<dbReference type="Proteomes" id="UP001055955">
    <property type="component" value="Chromosome"/>
</dbReference>
<feature type="domain" description="STAS" evidence="1">
    <location>
        <begin position="1"/>
        <end position="55"/>
    </location>
</feature>